<dbReference type="Proteomes" id="UP001219525">
    <property type="component" value="Unassembled WGS sequence"/>
</dbReference>
<sequence>MGMFSKRWSKETETRSAADIRYVANSARRPILRLSTATSEKLHPQYQDIPGKWENMSKLAQDAVPSLVDVELPERPSLSDIANLPSEIRSRVSYPSFWRMLSLASESQERPAKRQKGVKETDSGSEGDVDEWILAYERYLGNTRHFPTEWKHGLVSLEDANDAFPDSALSNNGRLIIRPQTLSGYLVLGEERASNIRIQPSVAASDLDWNNHLVAGGIVLGALLVADSPDSSKQWESSDIDVYVYGLGPQAATEKIKHIFQVFRANLPRGAPTLVVRNSKTITFYSDFPTRRIQIVLKLVKSPKDVLLNFDLDICAIGWDGSNVWMLPRAARALETGFNIFTMNLIQGHL</sequence>
<dbReference type="EMBL" id="JARJCW010000044">
    <property type="protein sequence ID" value="KAJ7205227.1"/>
    <property type="molecule type" value="Genomic_DNA"/>
</dbReference>
<name>A0AAD6VBQ3_9AGAR</name>
<keyword evidence="2" id="KW-1185">Reference proteome</keyword>
<dbReference type="PANTHER" id="PTHR43558:SF6">
    <property type="entry name" value="REDUCTASE, PUTATIVE (AFU_ORTHOLOGUE AFUA_3G10540)-RELATED"/>
    <property type="match status" value="1"/>
</dbReference>
<evidence type="ECO:0000313" key="1">
    <source>
        <dbReference type="EMBL" id="KAJ7205227.1"/>
    </source>
</evidence>
<proteinExistence type="predicted"/>
<reference evidence="1" key="1">
    <citation type="submission" date="2023-03" db="EMBL/GenBank/DDBJ databases">
        <title>Massive genome expansion in bonnet fungi (Mycena s.s.) driven by repeated elements and novel gene families across ecological guilds.</title>
        <authorList>
            <consortium name="Lawrence Berkeley National Laboratory"/>
            <person name="Harder C.B."/>
            <person name="Miyauchi S."/>
            <person name="Viragh M."/>
            <person name="Kuo A."/>
            <person name="Thoen E."/>
            <person name="Andreopoulos B."/>
            <person name="Lu D."/>
            <person name="Skrede I."/>
            <person name="Drula E."/>
            <person name="Henrissat B."/>
            <person name="Morin E."/>
            <person name="Kohler A."/>
            <person name="Barry K."/>
            <person name="LaButti K."/>
            <person name="Morin E."/>
            <person name="Salamov A."/>
            <person name="Lipzen A."/>
            <person name="Mereny Z."/>
            <person name="Hegedus B."/>
            <person name="Baldrian P."/>
            <person name="Stursova M."/>
            <person name="Weitz H."/>
            <person name="Taylor A."/>
            <person name="Grigoriev I.V."/>
            <person name="Nagy L.G."/>
            <person name="Martin F."/>
            <person name="Kauserud H."/>
        </authorList>
    </citation>
    <scope>NUCLEOTIDE SEQUENCE</scope>
    <source>
        <strain evidence="1">9144</strain>
    </source>
</reference>
<accession>A0AAD6VBQ3</accession>
<dbReference type="InterPro" id="IPR053354">
    <property type="entry name" value="MGDG_epimerase"/>
</dbReference>
<protein>
    <submittedName>
        <fullName evidence="1">Uncharacterized protein</fullName>
    </submittedName>
</protein>
<evidence type="ECO:0000313" key="2">
    <source>
        <dbReference type="Proteomes" id="UP001219525"/>
    </source>
</evidence>
<dbReference type="PANTHER" id="PTHR43558">
    <property type="entry name" value="REDUCTASE, PUTATIVE (AFU_ORTHOLOGUE AFUA_3G10540)-RELATED"/>
    <property type="match status" value="1"/>
</dbReference>
<comment type="caution">
    <text evidence="1">The sequence shown here is derived from an EMBL/GenBank/DDBJ whole genome shotgun (WGS) entry which is preliminary data.</text>
</comment>
<gene>
    <name evidence="1" type="ORF">GGX14DRAFT_645103</name>
</gene>
<dbReference type="AlphaFoldDB" id="A0AAD6VBQ3"/>
<organism evidence="1 2">
    <name type="scientific">Mycena pura</name>
    <dbReference type="NCBI Taxonomy" id="153505"/>
    <lineage>
        <taxon>Eukaryota</taxon>
        <taxon>Fungi</taxon>
        <taxon>Dikarya</taxon>
        <taxon>Basidiomycota</taxon>
        <taxon>Agaricomycotina</taxon>
        <taxon>Agaricomycetes</taxon>
        <taxon>Agaricomycetidae</taxon>
        <taxon>Agaricales</taxon>
        <taxon>Marasmiineae</taxon>
        <taxon>Mycenaceae</taxon>
        <taxon>Mycena</taxon>
    </lineage>
</organism>